<dbReference type="SUPFAM" id="SSF56801">
    <property type="entry name" value="Acetyl-CoA synthetase-like"/>
    <property type="match status" value="1"/>
</dbReference>
<reference evidence="5" key="1">
    <citation type="submission" date="2019-06" db="EMBL/GenBank/DDBJ databases">
        <authorList>
            <person name="Murdoch R.W."/>
            <person name="Fathepure B."/>
        </authorList>
    </citation>
    <scope>NUCLEOTIDE SEQUENCE</scope>
</reference>
<dbReference type="GO" id="GO:0031956">
    <property type="term" value="F:medium-chain fatty acid-CoA ligase activity"/>
    <property type="evidence" value="ECO:0007669"/>
    <property type="project" value="TreeGrafter"/>
</dbReference>
<evidence type="ECO:0000256" key="1">
    <source>
        <dbReference type="ARBA" id="ARBA00006432"/>
    </source>
</evidence>
<dbReference type="Gene3D" id="3.30.300.30">
    <property type="match status" value="1"/>
</dbReference>
<accession>A0A5B8RJ78</accession>
<dbReference type="InterPro" id="IPR045851">
    <property type="entry name" value="AMP-bd_C_sf"/>
</dbReference>
<keyword evidence="2 5" id="KW-0436">Ligase</keyword>
<dbReference type="Gene3D" id="3.40.50.12780">
    <property type="entry name" value="N-terminal domain of ligase-like"/>
    <property type="match status" value="1"/>
</dbReference>
<dbReference type="AlphaFoldDB" id="A0A5B8RJ78"/>
<evidence type="ECO:0000259" key="4">
    <source>
        <dbReference type="Pfam" id="PF13193"/>
    </source>
</evidence>
<sequence length="565" mass="61645">MTPLSRSYVHGASEQPLNGETVGRCFDRVVDEHGSREALVCRAEDIRWTWRELAARVDDFAAGLLALGLERGDRIAVWAQNRSEWVITQFAAAKAGLVLVNINPAARQGELREYLNQVGARALVVQDRFKTSDYLAMLADLLPELTAAQPGRLRAQAVPSLEIVVRLGETEGSGLGMLRFDEVLRQANDAARRRLTEAAEEIDFDDPVNIQFSSASGGKPAGATLTHHNIVNNGYFIGETLRLTSEDRICVPVPLFHCFGMVMGNMACLTHGSTIVYPGESFDPEQALATVAAERCSGLYGVPAMFIAMLEHENFADYDLGSLRTGIMAGAPCPIETMRQVVADMHMEQVTIAYGMTETSPVSFMSDVDDALERRVSTVGTIRPHTEVKIVDAAGRIVPAGEVGELCVRGYNVMRGYWGEPERTAQVIDAGGWMHTGDLAKLDADGYCNIVGGVKNVVIRGGENVYPVEIEEFLAKQPGVAEAVVFGVPDQRLGEEVCACVRLQEGASLDEASLRERCRGEIAHYKVPRYFRFFESFPASSGGALKFMLREKVIAELGLEAPQTA</sequence>
<organism evidence="5">
    <name type="scientific">uncultured organism</name>
    <dbReference type="NCBI Taxonomy" id="155900"/>
    <lineage>
        <taxon>unclassified sequences</taxon>
        <taxon>environmental samples</taxon>
    </lineage>
</organism>
<protein>
    <submittedName>
        <fullName evidence="5">3-[(3aS,4S,7aS)-7a-methyl-1, 5-dioxo-octahydro-1H-inden-4-yl]propanoyl:CoA ligase</fullName>
        <ecNumber evidence="5">6.2.1.41</ecNumber>
    </submittedName>
</protein>
<evidence type="ECO:0000313" key="5">
    <source>
        <dbReference type="EMBL" id="QEA06867.1"/>
    </source>
</evidence>
<proteinExistence type="inferred from homology"/>
<comment type="similarity">
    <text evidence="1">Belongs to the ATP-dependent AMP-binding enzyme family.</text>
</comment>
<dbReference type="GO" id="GO:0006631">
    <property type="term" value="P:fatty acid metabolic process"/>
    <property type="evidence" value="ECO:0007669"/>
    <property type="project" value="TreeGrafter"/>
</dbReference>
<dbReference type="InterPro" id="IPR025110">
    <property type="entry name" value="AMP-bd_C"/>
</dbReference>
<dbReference type="PANTHER" id="PTHR43201:SF5">
    <property type="entry name" value="MEDIUM-CHAIN ACYL-COA LIGASE ACSF2, MITOCHONDRIAL"/>
    <property type="match status" value="1"/>
</dbReference>
<dbReference type="CDD" id="cd05917">
    <property type="entry name" value="FACL_like_2"/>
    <property type="match status" value="1"/>
</dbReference>
<dbReference type="Pfam" id="PF00501">
    <property type="entry name" value="AMP-binding"/>
    <property type="match status" value="1"/>
</dbReference>
<name>A0A5B8RJ78_9ZZZZ</name>
<dbReference type="Pfam" id="PF13193">
    <property type="entry name" value="AMP-binding_C"/>
    <property type="match status" value="1"/>
</dbReference>
<dbReference type="PANTHER" id="PTHR43201">
    <property type="entry name" value="ACYL-COA SYNTHETASE"/>
    <property type="match status" value="1"/>
</dbReference>
<evidence type="ECO:0000259" key="3">
    <source>
        <dbReference type="Pfam" id="PF00501"/>
    </source>
</evidence>
<feature type="domain" description="AMP-binding enzyme C-terminal" evidence="4">
    <location>
        <begin position="469"/>
        <end position="540"/>
    </location>
</feature>
<dbReference type="EMBL" id="MN079179">
    <property type="protein sequence ID" value="QEA06867.1"/>
    <property type="molecule type" value="Genomic_DNA"/>
</dbReference>
<dbReference type="FunFam" id="3.40.50.12780:FF:000003">
    <property type="entry name" value="Long-chain-fatty-acid--CoA ligase FadD"/>
    <property type="match status" value="1"/>
</dbReference>
<evidence type="ECO:0000256" key="2">
    <source>
        <dbReference type="ARBA" id="ARBA00022598"/>
    </source>
</evidence>
<dbReference type="InterPro" id="IPR042099">
    <property type="entry name" value="ANL_N_sf"/>
</dbReference>
<feature type="domain" description="AMP-dependent synthetase/ligase" evidence="3">
    <location>
        <begin position="26"/>
        <end position="418"/>
    </location>
</feature>
<dbReference type="InterPro" id="IPR000873">
    <property type="entry name" value="AMP-dep_synth/lig_dom"/>
</dbReference>
<gene>
    <name evidence="5" type="primary">fadD3</name>
    <name evidence="5" type="ORF">KBTEX_03208</name>
</gene>
<dbReference type="EC" id="6.2.1.41" evidence="5"/>